<protein>
    <submittedName>
        <fullName evidence="2">Uncharacterized protein</fullName>
    </submittedName>
</protein>
<evidence type="ECO:0000256" key="1">
    <source>
        <dbReference type="SAM" id="MobiDB-lite"/>
    </source>
</evidence>
<feature type="region of interest" description="Disordered" evidence="1">
    <location>
        <begin position="1"/>
        <end position="77"/>
    </location>
</feature>
<organism evidence="2 3">
    <name type="scientific">Pleurodeles waltl</name>
    <name type="common">Iberian ribbed newt</name>
    <dbReference type="NCBI Taxonomy" id="8319"/>
    <lineage>
        <taxon>Eukaryota</taxon>
        <taxon>Metazoa</taxon>
        <taxon>Chordata</taxon>
        <taxon>Craniata</taxon>
        <taxon>Vertebrata</taxon>
        <taxon>Euteleostomi</taxon>
        <taxon>Amphibia</taxon>
        <taxon>Batrachia</taxon>
        <taxon>Caudata</taxon>
        <taxon>Salamandroidea</taxon>
        <taxon>Salamandridae</taxon>
        <taxon>Pleurodelinae</taxon>
        <taxon>Pleurodeles</taxon>
    </lineage>
</organism>
<dbReference type="Proteomes" id="UP001066276">
    <property type="component" value="Chromosome 4_2"/>
</dbReference>
<proteinExistence type="predicted"/>
<evidence type="ECO:0000313" key="3">
    <source>
        <dbReference type="Proteomes" id="UP001066276"/>
    </source>
</evidence>
<evidence type="ECO:0000313" key="2">
    <source>
        <dbReference type="EMBL" id="KAJ1163914.1"/>
    </source>
</evidence>
<gene>
    <name evidence="2" type="ORF">NDU88_004366</name>
</gene>
<dbReference type="AlphaFoldDB" id="A0AAV7SIM4"/>
<sequence length="136" mass="14808">MRPDTAEAFVPRGTEAAGNLTRKRVRRYPATPQAPAYGPRLQPKEAASLLPSDRAPTGSGAPRARHTRRSSETARHGLLTKCSVTVHGDTAKSFIVHDVTNSNTSHQYLILIPVEPAYLCMAKTTLLLCDLFNADI</sequence>
<keyword evidence="3" id="KW-1185">Reference proteome</keyword>
<reference evidence="2" key="1">
    <citation type="journal article" date="2022" name="bioRxiv">
        <title>Sequencing and chromosome-scale assembly of the giantPleurodeles waltlgenome.</title>
        <authorList>
            <person name="Brown T."/>
            <person name="Elewa A."/>
            <person name="Iarovenko S."/>
            <person name="Subramanian E."/>
            <person name="Araus A.J."/>
            <person name="Petzold A."/>
            <person name="Susuki M."/>
            <person name="Suzuki K.-i.T."/>
            <person name="Hayashi T."/>
            <person name="Toyoda A."/>
            <person name="Oliveira C."/>
            <person name="Osipova E."/>
            <person name="Leigh N.D."/>
            <person name="Simon A."/>
            <person name="Yun M.H."/>
        </authorList>
    </citation>
    <scope>NUCLEOTIDE SEQUENCE</scope>
    <source>
        <strain evidence="2">20211129_DDA</strain>
        <tissue evidence="2">Liver</tissue>
    </source>
</reference>
<dbReference type="EMBL" id="JANPWB010000008">
    <property type="protein sequence ID" value="KAJ1163914.1"/>
    <property type="molecule type" value="Genomic_DNA"/>
</dbReference>
<name>A0AAV7SIM4_PLEWA</name>
<comment type="caution">
    <text evidence="2">The sequence shown here is derived from an EMBL/GenBank/DDBJ whole genome shotgun (WGS) entry which is preliminary data.</text>
</comment>
<accession>A0AAV7SIM4</accession>